<reference evidence="2" key="1">
    <citation type="submission" date="2023-03" db="EMBL/GenBank/DDBJ databases">
        <title>Draft genome sequence of a Mycolicibacterium mageritense strain H4_3_1 isolated from a hybrid biological-inorganic system reactor.</title>
        <authorList>
            <person name="Feng X."/>
            <person name="Kazama D."/>
            <person name="Sato K."/>
            <person name="Kobayashi H."/>
        </authorList>
    </citation>
    <scope>NUCLEOTIDE SEQUENCE</scope>
    <source>
        <strain evidence="2">H4_3_1</strain>
    </source>
</reference>
<dbReference type="AlphaFoldDB" id="A0AAI8TTY7"/>
<dbReference type="EMBL" id="AP027452">
    <property type="protein sequence ID" value="BDY30888.1"/>
    <property type="molecule type" value="Genomic_DNA"/>
</dbReference>
<evidence type="ECO:0000256" key="1">
    <source>
        <dbReference type="SAM" id="Phobius"/>
    </source>
</evidence>
<organism evidence="2 3">
    <name type="scientific">Mycolicibacterium mageritense</name>
    <name type="common">Mycobacterium mageritense</name>
    <dbReference type="NCBI Taxonomy" id="53462"/>
    <lineage>
        <taxon>Bacteria</taxon>
        <taxon>Bacillati</taxon>
        <taxon>Actinomycetota</taxon>
        <taxon>Actinomycetes</taxon>
        <taxon>Mycobacteriales</taxon>
        <taxon>Mycobacteriaceae</taxon>
        <taxon>Mycolicibacterium</taxon>
    </lineage>
</organism>
<accession>A0AAI8TTY7</accession>
<keyword evidence="1" id="KW-1133">Transmembrane helix</keyword>
<gene>
    <name evidence="2" type="ORF">hbim_04837</name>
</gene>
<keyword evidence="1" id="KW-0812">Transmembrane</keyword>
<sequence>MPVDDLLRFIGGPLPSSMWWVWIGVLLIVIVIAWCVGIFVWTLAPARLRTVPVIGGLHGRLVRRRFVRSVQHTNELYRSGGLTAAQAGAGVSRVLRSFLFVATGVRAQYLHVGDIAEGDLAAAGPLLSALNDVQFSGRPGNDMAALGQAAEELIRSWR</sequence>
<name>A0AAI8TTY7_MYCME</name>
<dbReference type="RefSeq" id="WP_286211493.1">
    <property type="nucleotide sequence ID" value="NZ_AP027452.1"/>
</dbReference>
<feature type="transmembrane region" description="Helical" evidence="1">
    <location>
        <begin position="20"/>
        <end position="44"/>
    </location>
</feature>
<evidence type="ECO:0000313" key="3">
    <source>
        <dbReference type="Proteomes" id="UP001241092"/>
    </source>
</evidence>
<dbReference type="Proteomes" id="UP001241092">
    <property type="component" value="Chromosome"/>
</dbReference>
<proteinExistence type="predicted"/>
<keyword evidence="1" id="KW-0472">Membrane</keyword>
<protein>
    <submittedName>
        <fullName evidence="2">Uncharacterized protein</fullName>
    </submittedName>
</protein>
<evidence type="ECO:0000313" key="2">
    <source>
        <dbReference type="EMBL" id="BDY30888.1"/>
    </source>
</evidence>